<protein>
    <submittedName>
        <fullName evidence="2">Glutamate synthase [NADPH] large chain</fullName>
    </submittedName>
</protein>
<dbReference type="Pfam" id="PF00188">
    <property type="entry name" value="CAP"/>
    <property type="match status" value="1"/>
</dbReference>
<evidence type="ECO:0000313" key="2">
    <source>
        <dbReference type="EMBL" id="OXC75665.1"/>
    </source>
</evidence>
<sequence length="307" mass="31847">MFPAPGAAVSDYLPTGDIINDSLGYTNAKRAQLGLPQVAFQAAVAQAATNHSLYSQTNNAPGHYETAGTPGFTGATPADRVTALYPTNSVGEIVAGRTGAFPASTEPIEDLFDAPFHRGIMVFDFVFAGVGVAQTTDPTKFSVLTVDFADYKAIVPDNQLIAYPFPGQANAKAAWLDIESPDPLAAAPQSYTGQMVGYPITLSGAGNASFSNVVFKITDPTGAAVPCQEVDNSNNSEATRLALCVPFKPLLASTAYNVSVTGSLTNTTIPSPQAFAVSWSFTTQPAAAATAKSAIPASAPAVRRFVD</sequence>
<dbReference type="EMBL" id="MTHB01000165">
    <property type="protein sequence ID" value="OXC75665.1"/>
    <property type="molecule type" value="Genomic_DNA"/>
</dbReference>
<evidence type="ECO:0000259" key="1">
    <source>
        <dbReference type="Pfam" id="PF00188"/>
    </source>
</evidence>
<dbReference type="PANTHER" id="PTHR31157:SF1">
    <property type="entry name" value="SCP DOMAIN-CONTAINING PROTEIN"/>
    <property type="match status" value="1"/>
</dbReference>
<reference evidence="3" key="1">
    <citation type="submission" date="2017-01" db="EMBL/GenBank/DDBJ databases">
        <title>Genome Analysis of Deinococcus marmoris KOPRI26562.</title>
        <authorList>
            <person name="Kim J.H."/>
            <person name="Oh H.-M."/>
        </authorList>
    </citation>
    <scope>NUCLEOTIDE SEQUENCE [LARGE SCALE GENOMIC DNA]</scope>
    <source>
        <strain evidence="3">PAMC 26633</strain>
    </source>
</reference>
<dbReference type="InterPro" id="IPR014044">
    <property type="entry name" value="CAP_dom"/>
</dbReference>
<gene>
    <name evidence="2" type="ORF">BSU04_25890</name>
</gene>
<feature type="domain" description="SCP" evidence="1">
    <location>
        <begin position="24"/>
        <end position="96"/>
    </location>
</feature>
<dbReference type="Gene3D" id="3.40.33.10">
    <property type="entry name" value="CAP"/>
    <property type="match status" value="1"/>
</dbReference>
<dbReference type="SUPFAM" id="SSF55797">
    <property type="entry name" value="PR-1-like"/>
    <property type="match status" value="1"/>
</dbReference>
<name>A0A226WWV7_CABSO</name>
<evidence type="ECO:0000313" key="3">
    <source>
        <dbReference type="Proteomes" id="UP000214720"/>
    </source>
</evidence>
<comment type="caution">
    <text evidence="2">The sequence shown here is derived from an EMBL/GenBank/DDBJ whole genome shotgun (WGS) entry which is preliminary data.</text>
</comment>
<dbReference type="Proteomes" id="UP000214720">
    <property type="component" value="Unassembled WGS sequence"/>
</dbReference>
<accession>A0A226WWV7</accession>
<proteinExistence type="predicted"/>
<dbReference type="AlphaFoldDB" id="A0A226WWV7"/>
<dbReference type="InterPro" id="IPR035940">
    <property type="entry name" value="CAP_sf"/>
</dbReference>
<organism evidence="2 3">
    <name type="scientific">Caballeronia sordidicola</name>
    <name type="common">Burkholderia sordidicola</name>
    <dbReference type="NCBI Taxonomy" id="196367"/>
    <lineage>
        <taxon>Bacteria</taxon>
        <taxon>Pseudomonadati</taxon>
        <taxon>Pseudomonadota</taxon>
        <taxon>Betaproteobacteria</taxon>
        <taxon>Burkholderiales</taxon>
        <taxon>Burkholderiaceae</taxon>
        <taxon>Caballeronia</taxon>
    </lineage>
</organism>
<dbReference type="PANTHER" id="PTHR31157">
    <property type="entry name" value="SCP DOMAIN-CONTAINING PROTEIN"/>
    <property type="match status" value="1"/>
</dbReference>